<evidence type="ECO:0000313" key="4">
    <source>
        <dbReference type="Proteomes" id="UP001501116"/>
    </source>
</evidence>
<dbReference type="InterPro" id="IPR047057">
    <property type="entry name" value="MerR_fam"/>
</dbReference>
<keyword evidence="4" id="KW-1185">Reference proteome</keyword>
<keyword evidence="1" id="KW-0238">DNA-binding</keyword>
<comment type="caution">
    <text evidence="3">The sequence shown here is derived from an EMBL/GenBank/DDBJ whole genome shotgun (WGS) entry which is preliminary data.</text>
</comment>
<dbReference type="EMBL" id="BAAANN010000004">
    <property type="protein sequence ID" value="GAA1947031.1"/>
    <property type="molecule type" value="Genomic_DNA"/>
</dbReference>
<accession>A0ABP5BP15</accession>
<dbReference type="InterPro" id="IPR000551">
    <property type="entry name" value="MerR-type_HTH_dom"/>
</dbReference>
<dbReference type="SMART" id="SM00422">
    <property type="entry name" value="HTH_MERR"/>
    <property type="match status" value="1"/>
</dbReference>
<organism evidence="3 4">
    <name type="scientific">Amycolatopsis minnesotensis</name>
    <dbReference type="NCBI Taxonomy" id="337894"/>
    <lineage>
        <taxon>Bacteria</taxon>
        <taxon>Bacillati</taxon>
        <taxon>Actinomycetota</taxon>
        <taxon>Actinomycetes</taxon>
        <taxon>Pseudonocardiales</taxon>
        <taxon>Pseudonocardiaceae</taxon>
        <taxon>Amycolatopsis</taxon>
    </lineage>
</organism>
<reference evidence="4" key="1">
    <citation type="journal article" date="2019" name="Int. J. Syst. Evol. Microbiol.">
        <title>The Global Catalogue of Microorganisms (GCM) 10K type strain sequencing project: providing services to taxonomists for standard genome sequencing and annotation.</title>
        <authorList>
            <consortium name="The Broad Institute Genomics Platform"/>
            <consortium name="The Broad Institute Genome Sequencing Center for Infectious Disease"/>
            <person name="Wu L."/>
            <person name="Ma J."/>
        </authorList>
    </citation>
    <scope>NUCLEOTIDE SEQUENCE [LARGE SCALE GENOMIC DNA]</scope>
    <source>
        <strain evidence="4">JCM 14545</strain>
    </source>
</reference>
<dbReference type="Gene3D" id="1.10.1660.10">
    <property type="match status" value="1"/>
</dbReference>
<dbReference type="SUPFAM" id="SSF46955">
    <property type="entry name" value="Putative DNA-binding domain"/>
    <property type="match status" value="1"/>
</dbReference>
<dbReference type="Proteomes" id="UP001501116">
    <property type="component" value="Unassembled WGS sequence"/>
</dbReference>
<evidence type="ECO:0000259" key="2">
    <source>
        <dbReference type="PROSITE" id="PS50937"/>
    </source>
</evidence>
<protein>
    <submittedName>
        <fullName evidence="3">MerR family transcriptional regulator</fullName>
    </submittedName>
</protein>
<evidence type="ECO:0000256" key="1">
    <source>
        <dbReference type="ARBA" id="ARBA00023125"/>
    </source>
</evidence>
<name>A0ABP5BP15_9PSEU</name>
<dbReference type="PANTHER" id="PTHR30204">
    <property type="entry name" value="REDOX-CYCLING DRUG-SENSING TRANSCRIPTIONAL ACTIVATOR SOXR"/>
    <property type="match status" value="1"/>
</dbReference>
<gene>
    <name evidence="3" type="ORF">GCM10009754_13920</name>
</gene>
<dbReference type="PROSITE" id="PS50937">
    <property type="entry name" value="HTH_MERR_2"/>
    <property type="match status" value="1"/>
</dbReference>
<evidence type="ECO:0000313" key="3">
    <source>
        <dbReference type="EMBL" id="GAA1947031.1"/>
    </source>
</evidence>
<dbReference type="InterPro" id="IPR009061">
    <property type="entry name" value="DNA-bd_dom_put_sf"/>
</dbReference>
<proteinExistence type="predicted"/>
<dbReference type="PANTHER" id="PTHR30204:SF97">
    <property type="entry name" value="MERR FAMILY REGULATORY PROTEIN"/>
    <property type="match status" value="1"/>
</dbReference>
<dbReference type="Pfam" id="PF13411">
    <property type="entry name" value="MerR_1"/>
    <property type="match status" value="1"/>
</dbReference>
<sequence length="337" mass="35938">MGSDADTEPTMPVASVARRLGVAPSTLRTWDRRYGLGPSRHTDGRHRRYGASDIGRLELMQRALLRGASTAEAARYALEQMPKSTPTRPVAEEPRPKASVRIDTPAGAVVLPAEESGDGDPIGASRLARRVSAAALAMDGGAVQRLLASGVADLGVLTAWEVVAQPVLTAFSPRWRGSEVGGEVEQLLAECVLATLVRATPVLDEPRNHRPVVLCGAPDERDTLALYALAAGLAGRGVGTQVFSAPLQTEVLAVAVRRSEPSATVLWAQRAAAADPRLFSRVSRGRNRSRLFACGAGWQHDVLPAKVEVLGDLPSAADRIEYVLFGRARRRENAVRG</sequence>
<feature type="domain" description="HTH merR-type" evidence="2">
    <location>
        <begin position="10"/>
        <end position="80"/>
    </location>
</feature>